<dbReference type="InterPro" id="IPR020843">
    <property type="entry name" value="ER"/>
</dbReference>
<evidence type="ECO:0000256" key="16">
    <source>
        <dbReference type="ARBA" id="ARBA00023399"/>
    </source>
</evidence>
<dbReference type="GO" id="GO:0019171">
    <property type="term" value="F:(3R)-hydroxyacyl-[acyl-carrier-protein] dehydratase activity"/>
    <property type="evidence" value="ECO:0007669"/>
    <property type="project" value="UniProtKB-EC"/>
</dbReference>
<dbReference type="SMART" id="SM00829">
    <property type="entry name" value="PKS_ER"/>
    <property type="match status" value="1"/>
</dbReference>
<comment type="catalytic activity">
    <reaction evidence="36">
        <text>3-oxohexanoyl-[ACP] + NADPH + H(+) = (3R)-hydroxyhexanoyl-[ACP] + NADP(+)</text>
        <dbReference type="Rhea" id="RHEA:41824"/>
        <dbReference type="Rhea" id="RHEA-COMP:9629"/>
        <dbReference type="Rhea" id="RHEA-COMP:9630"/>
        <dbReference type="ChEBI" id="CHEBI:15378"/>
        <dbReference type="ChEBI" id="CHEBI:57783"/>
        <dbReference type="ChEBI" id="CHEBI:58349"/>
        <dbReference type="ChEBI" id="CHEBI:78456"/>
        <dbReference type="ChEBI" id="CHEBI:78457"/>
    </reaction>
    <physiologicalReaction direction="left-to-right" evidence="36">
        <dbReference type="Rhea" id="RHEA:41825"/>
    </physiologicalReaction>
</comment>
<dbReference type="InterPro" id="IPR016035">
    <property type="entry name" value="Acyl_Trfase/lysoPLipase"/>
</dbReference>
<comment type="catalytic activity">
    <reaction evidence="29">
        <text>3-oxobutanoyl-[ACP] + NADPH + H(+) = (3R)-hydroxybutanoyl-[ACP] + NADP(+)</text>
        <dbReference type="Rhea" id="RHEA:41804"/>
        <dbReference type="Rhea" id="RHEA-COMP:9625"/>
        <dbReference type="Rhea" id="RHEA-COMP:9626"/>
        <dbReference type="ChEBI" id="CHEBI:15378"/>
        <dbReference type="ChEBI" id="CHEBI:57783"/>
        <dbReference type="ChEBI" id="CHEBI:58349"/>
        <dbReference type="ChEBI" id="CHEBI:78450"/>
        <dbReference type="ChEBI" id="CHEBI:78451"/>
    </reaction>
    <physiologicalReaction direction="left-to-right" evidence="29">
        <dbReference type="Rhea" id="RHEA:41805"/>
    </physiologicalReaction>
</comment>
<evidence type="ECO:0000256" key="13">
    <source>
        <dbReference type="ARBA" id="ARBA00023388"/>
    </source>
</evidence>
<dbReference type="InterPro" id="IPR013149">
    <property type="entry name" value="ADH-like_C"/>
</dbReference>
<dbReference type="InterPro" id="IPR013154">
    <property type="entry name" value="ADH-like_N"/>
</dbReference>
<evidence type="ECO:0000256" key="27">
    <source>
        <dbReference type="ARBA" id="ARBA00047810"/>
    </source>
</evidence>
<evidence type="ECO:0000256" key="41">
    <source>
        <dbReference type="ARBA" id="ARBA00049019"/>
    </source>
</evidence>
<evidence type="ECO:0000256" key="44">
    <source>
        <dbReference type="ARBA" id="ARBA00049263"/>
    </source>
</evidence>
<comment type="catalytic activity">
    <reaction evidence="42">
        <text>decanoyl-[ACP] + malonyl-[ACP] + H(+) = 3-oxododecanoyl-[ACP] + holo-[ACP] + CO2</text>
        <dbReference type="Rhea" id="RHEA:41868"/>
        <dbReference type="Rhea" id="RHEA-COMP:9623"/>
        <dbReference type="Rhea" id="RHEA-COMP:9640"/>
        <dbReference type="Rhea" id="RHEA-COMP:9641"/>
        <dbReference type="Rhea" id="RHEA-COMP:9685"/>
        <dbReference type="ChEBI" id="CHEBI:15378"/>
        <dbReference type="ChEBI" id="CHEBI:16526"/>
        <dbReference type="ChEBI" id="CHEBI:64479"/>
        <dbReference type="ChEBI" id="CHEBI:78449"/>
        <dbReference type="ChEBI" id="CHEBI:78468"/>
        <dbReference type="ChEBI" id="CHEBI:78469"/>
    </reaction>
    <physiologicalReaction direction="left-to-right" evidence="42">
        <dbReference type="Rhea" id="RHEA:41869"/>
    </physiologicalReaction>
</comment>
<evidence type="ECO:0000256" key="11">
    <source>
        <dbReference type="ARBA" id="ARBA00023351"/>
    </source>
</evidence>
<dbReference type="SUPFAM" id="SSF52151">
    <property type="entry name" value="FabD/lysophospholipase-like"/>
    <property type="match status" value="1"/>
</dbReference>
<dbReference type="InterPro" id="IPR042104">
    <property type="entry name" value="PKS_dehydratase_sf"/>
</dbReference>
<dbReference type="InterPro" id="IPR049551">
    <property type="entry name" value="PKS_DH_C"/>
</dbReference>
<evidence type="ECO:0000256" key="34">
    <source>
        <dbReference type="ARBA" id="ARBA00048420"/>
    </source>
</evidence>
<evidence type="ECO:0000256" key="26">
    <source>
        <dbReference type="ARBA" id="ARBA00047578"/>
    </source>
</evidence>
<comment type="catalytic activity">
    <reaction evidence="45">
        <text>3-oxohexadecanoyl-[ACP] + NADPH + H(+) = (3R)-hydroxyhexadecanoyl-[ACP] + NADP(+)</text>
        <dbReference type="Rhea" id="RHEA:41904"/>
        <dbReference type="Rhea" id="RHEA-COMP:9649"/>
        <dbReference type="Rhea" id="RHEA-COMP:9650"/>
        <dbReference type="ChEBI" id="CHEBI:15378"/>
        <dbReference type="ChEBI" id="CHEBI:57783"/>
        <dbReference type="ChEBI" id="CHEBI:58349"/>
        <dbReference type="ChEBI" id="CHEBI:78478"/>
        <dbReference type="ChEBI" id="CHEBI:78480"/>
    </reaction>
    <physiologicalReaction direction="left-to-right" evidence="45">
        <dbReference type="Rhea" id="RHEA:41905"/>
    </physiologicalReaction>
</comment>
<dbReference type="InterPro" id="IPR009081">
    <property type="entry name" value="PP-bd_ACP"/>
</dbReference>
<comment type="catalytic activity">
    <reaction evidence="48">
        <text>(2E)-decenoyl-[ACP] + NADPH + H(+) = decanoyl-[ACP] + NADP(+)</text>
        <dbReference type="Rhea" id="RHEA:41864"/>
        <dbReference type="Rhea" id="RHEA-COMP:9639"/>
        <dbReference type="Rhea" id="RHEA-COMP:9640"/>
        <dbReference type="ChEBI" id="CHEBI:15378"/>
        <dbReference type="ChEBI" id="CHEBI:57783"/>
        <dbReference type="ChEBI" id="CHEBI:58349"/>
        <dbReference type="ChEBI" id="CHEBI:78467"/>
        <dbReference type="ChEBI" id="CHEBI:78468"/>
    </reaction>
    <physiologicalReaction direction="left-to-right" evidence="48">
        <dbReference type="Rhea" id="RHEA:41865"/>
    </physiologicalReaction>
</comment>
<evidence type="ECO:0000256" key="2">
    <source>
        <dbReference type="ARBA" id="ARBA00022450"/>
    </source>
</evidence>
<evidence type="ECO:0000256" key="18">
    <source>
        <dbReference type="ARBA" id="ARBA00023402"/>
    </source>
</evidence>
<dbReference type="InterPro" id="IPR001227">
    <property type="entry name" value="Ac_transferase_dom_sf"/>
</dbReference>
<comment type="catalytic activity">
    <reaction evidence="43">
        <text>(2E)-tetradecenoyl-[ACP] + NADPH + H(+) = tetradecanoyl-[ACP] + NADP(+)</text>
        <dbReference type="Rhea" id="RHEA:41896"/>
        <dbReference type="Rhea" id="RHEA-COMP:9647"/>
        <dbReference type="Rhea" id="RHEA-COMP:9648"/>
        <dbReference type="ChEBI" id="CHEBI:15378"/>
        <dbReference type="ChEBI" id="CHEBI:57783"/>
        <dbReference type="ChEBI" id="CHEBI:58349"/>
        <dbReference type="ChEBI" id="CHEBI:78475"/>
        <dbReference type="ChEBI" id="CHEBI:78477"/>
    </reaction>
    <physiologicalReaction direction="left-to-right" evidence="43">
        <dbReference type="Rhea" id="RHEA:41897"/>
    </physiologicalReaction>
</comment>
<dbReference type="CDD" id="cd05195">
    <property type="entry name" value="enoyl_red"/>
    <property type="match status" value="1"/>
</dbReference>
<dbReference type="GO" id="GO:0141148">
    <property type="term" value="F:enoyl-[acyl-carrier-protein] reductase (NADPH) activity"/>
    <property type="evidence" value="ECO:0007669"/>
    <property type="project" value="UniProtKB-EC"/>
</dbReference>
<evidence type="ECO:0000256" key="28">
    <source>
        <dbReference type="ARBA" id="ARBA00047897"/>
    </source>
</evidence>
<keyword evidence="3" id="KW-0597">Phosphoprotein</keyword>
<dbReference type="SUPFAM" id="SSF50129">
    <property type="entry name" value="GroES-like"/>
    <property type="match status" value="1"/>
</dbReference>
<dbReference type="GeneID" id="34572206"/>
<dbReference type="PANTHER" id="PTHR43775">
    <property type="entry name" value="FATTY ACID SYNTHASE"/>
    <property type="match status" value="1"/>
</dbReference>
<proteinExistence type="predicted"/>
<dbReference type="PROSITE" id="PS52004">
    <property type="entry name" value="KS3_2"/>
    <property type="match status" value="1"/>
</dbReference>
<dbReference type="InterPro" id="IPR057326">
    <property type="entry name" value="KR_dom"/>
</dbReference>
<dbReference type="SUPFAM" id="SSF47336">
    <property type="entry name" value="ACP-like"/>
    <property type="match status" value="1"/>
</dbReference>
<comment type="catalytic activity">
    <reaction evidence="14">
        <text>a (3R)-hydroxyacyl-[ACP] = a (2E)-enoyl-[ACP] + H2O</text>
        <dbReference type="Rhea" id="RHEA:13097"/>
        <dbReference type="Rhea" id="RHEA-COMP:9925"/>
        <dbReference type="Rhea" id="RHEA-COMP:9945"/>
        <dbReference type="ChEBI" id="CHEBI:15377"/>
        <dbReference type="ChEBI" id="CHEBI:78784"/>
        <dbReference type="ChEBI" id="CHEBI:78827"/>
        <dbReference type="EC" id="4.2.1.59"/>
    </reaction>
    <physiologicalReaction direction="left-to-right" evidence="14">
        <dbReference type="Rhea" id="RHEA:13098"/>
    </physiologicalReaction>
</comment>
<evidence type="ECO:0000256" key="19">
    <source>
        <dbReference type="ARBA" id="ARBA00023442"/>
    </source>
</evidence>
<evidence type="ECO:0000256" key="22">
    <source>
        <dbReference type="ARBA" id="ARBA00047400"/>
    </source>
</evidence>
<dbReference type="Proteomes" id="UP000177622">
    <property type="component" value="Unassembled WGS sequence"/>
</dbReference>
<comment type="catalytic activity">
    <reaction evidence="12">
        <text>(3R)-hydroxyhexanoyl-[ACP] = (2E)-hexenoyl-[ACP] + H2O</text>
        <dbReference type="Rhea" id="RHEA:41828"/>
        <dbReference type="Rhea" id="RHEA-COMP:9630"/>
        <dbReference type="Rhea" id="RHEA-COMP:9631"/>
        <dbReference type="ChEBI" id="CHEBI:15377"/>
        <dbReference type="ChEBI" id="CHEBI:78457"/>
        <dbReference type="ChEBI" id="CHEBI:78458"/>
    </reaction>
    <physiologicalReaction direction="left-to-right" evidence="12">
        <dbReference type="Rhea" id="RHEA:41829"/>
    </physiologicalReaction>
</comment>
<dbReference type="InterPro" id="IPR011032">
    <property type="entry name" value="GroES-like_sf"/>
</dbReference>
<evidence type="ECO:0000256" key="21">
    <source>
        <dbReference type="ARBA" id="ARBA00047394"/>
    </source>
</evidence>
<comment type="catalytic activity">
    <reaction evidence="38">
        <text>holo-[ACP] + acetyl-CoA = acetyl-[ACP] + CoA</text>
        <dbReference type="Rhea" id="RHEA:41788"/>
        <dbReference type="Rhea" id="RHEA-COMP:9621"/>
        <dbReference type="Rhea" id="RHEA-COMP:9685"/>
        <dbReference type="ChEBI" id="CHEBI:57287"/>
        <dbReference type="ChEBI" id="CHEBI:57288"/>
        <dbReference type="ChEBI" id="CHEBI:64479"/>
        <dbReference type="ChEBI" id="CHEBI:78446"/>
        <dbReference type="EC" id="2.3.1.38"/>
    </reaction>
    <physiologicalReaction direction="left-to-right" evidence="38">
        <dbReference type="Rhea" id="RHEA:41789"/>
    </physiologicalReaction>
</comment>
<feature type="active site" description="Proton donor; for dehydratase activity" evidence="50">
    <location>
        <position position="1108"/>
    </location>
</feature>
<dbReference type="GO" id="GO:0006633">
    <property type="term" value="P:fatty acid biosynthetic process"/>
    <property type="evidence" value="ECO:0007669"/>
    <property type="project" value="TreeGrafter"/>
</dbReference>
<comment type="function">
    <text evidence="19">Fatty acid synthetase is a multifunctional enzyme that catalyzes the de novo biosynthesis of long-chain saturated fatty acids starting from acetyl-CoA and malonyl-CoA in the presence of NADPH. This multifunctional protein contains 7 catalytic activities and a site for the binding of the prosthetic group 4'-phosphopantetheine of the acyl carrier protein ([ACP]) domain.</text>
</comment>
<evidence type="ECO:0000256" key="37">
    <source>
        <dbReference type="ARBA" id="ARBA00048650"/>
    </source>
</evidence>
<evidence type="ECO:0000256" key="29">
    <source>
        <dbReference type="ARBA" id="ARBA00047953"/>
    </source>
</evidence>
<comment type="catalytic activity">
    <reaction evidence="35">
        <text>a fatty acyl-[ACP] + malonyl-[ACP] + H(+) = a 3-oxoacyl-[ACP] + holo-[ACP] + CO2</text>
        <dbReference type="Rhea" id="RHEA:22836"/>
        <dbReference type="Rhea" id="RHEA-COMP:9623"/>
        <dbReference type="Rhea" id="RHEA-COMP:9685"/>
        <dbReference type="Rhea" id="RHEA-COMP:9916"/>
        <dbReference type="Rhea" id="RHEA-COMP:14125"/>
        <dbReference type="ChEBI" id="CHEBI:15378"/>
        <dbReference type="ChEBI" id="CHEBI:16526"/>
        <dbReference type="ChEBI" id="CHEBI:64479"/>
        <dbReference type="ChEBI" id="CHEBI:78449"/>
        <dbReference type="ChEBI" id="CHEBI:78776"/>
        <dbReference type="ChEBI" id="CHEBI:138651"/>
        <dbReference type="EC" id="2.3.1.41"/>
    </reaction>
    <physiologicalReaction direction="left-to-right" evidence="35">
        <dbReference type="Rhea" id="RHEA:22837"/>
    </physiologicalReaction>
</comment>
<feature type="domain" description="Ketosynthase family 3 (KS3)" evidence="51">
    <location>
        <begin position="6"/>
        <end position="436"/>
    </location>
</feature>
<evidence type="ECO:0000256" key="30">
    <source>
        <dbReference type="ARBA" id="ARBA00047961"/>
    </source>
</evidence>
<feature type="region of interest" description="N-terminal hotdog fold" evidence="50">
    <location>
        <begin position="904"/>
        <end position="1030"/>
    </location>
</feature>
<comment type="catalytic activity">
    <reaction evidence="11">
        <text>(3R)-hydroxydodecanoyl-[ACP] = (2E)-dodecenoyl-[ACP] + H2O</text>
        <dbReference type="Rhea" id="RHEA:41876"/>
        <dbReference type="Rhea" id="RHEA-COMP:9642"/>
        <dbReference type="Rhea" id="RHEA-COMP:9643"/>
        <dbReference type="ChEBI" id="CHEBI:15377"/>
        <dbReference type="ChEBI" id="CHEBI:78470"/>
        <dbReference type="ChEBI" id="CHEBI:78472"/>
    </reaction>
    <physiologicalReaction direction="left-to-right" evidence="11">
        <dbReference type="Rhea" id="RHEA:41877"/>
    </physiologicalReaction>
</comment>
<comment type="catalytic activity">
    <reaction evidence="28">
        <text>(2E)-hexenoyl-[ACP] + NADPH + H(+) = hexanoyl-[ACP] + NADP(+)</text>
        <dbReference type="Rhea" id="RHEA:41832"/>
        <dbReference type="Rhea" id="RHEA-COMP:9631"/>
        <dbReference type="Rhea" id="RHEA-COMP:9632"/>
        <dbReference type="ChEBI" id="CHEBI:15378"/>
        <dbReference type="ChEBI" id="CHEBI:57783"/>
        <dbReference type="ChEBI" id="CHEBI:58349"/>
        <dbReference type="ChEBI" id="CHEBI:78458"/>
        <dbReference type="ChEBI" id="CHEBI:78459"/>
    </reaction>
    <physiologicalReaction direction="left-to-right" evidence="28">
        <dbReference type="Rhea" id="RHEA:41833"/>
    </physiologicalReaction>
</comment>
<comment type="catalytic activity">
    <reaction evidence="40">
        <text>3-oxotetradecanoyl-[ACP] + NADPH + H(+) = (3R)-hydroxytetradecanoyl-[ACP] + NADP(+)</text>
        <dbReference type="Rhea" id="RHEA:41888"/>
        <dbReference type="Rhea" id="RHEA-COMP:9645"/>
        <dbReference type="Rhea" id="RHEA-COMP:9646"/>
        <dbReference type="ChEBI" id="CHEBI:15378"/>
        <dbReference type="ChEBI" id="CHEBI:57783"/>
        <dbReference type="ChEBI" id="CHEBI:58349"/>
        <dbReference type="ChEBI" id="CHEBI:78473"/>
        <dbReference type="ChEBI" id="CHEBI:78474"/>
    </reaction>
    <physiologicalReaction direction="left-to-right" evidence="40">
        <dbReference type="Rhea" id="RHEA:41889"/>
    </physiologicalReaction>
</comment>
<dbReference type="InterPro" id="IPR002364">
    <property type="entry name" value="Quin_OxRdtase/zeta-crystal_CS"/>
</dbReference>
<dbReference type="Pfam" id="PF16197">
    <property type="entry name" value="KAsynt_C_assoc"/>
    <property type="match status" value="1"/>
</dbReference>
<comment type="catalytic activity">
    <reaction evidence="26">
        <text>dodecanoyl-[ACP] + malonyl-[ACP] + H(+) = 3-oxotetradecanoyl-[ACP] + holo-[ACP] + CO2</text>
        <dbReference type="Rhea" id="RHEA:41884"/>
        <dbReference type="Rhea" id="RHEA-COMP:9623"/>
        <dbReference type="Rhea" id="RHEA-COMP:9644"/>
        <dbReference type="Rhea" id="RHEA-COMP:9645"/>
        <dbReference type="Rhea" id="RHEA-COMP:9685"/>
        <dbReference type="ChEBI" id="CHEBI:15378"/>
        <dbReference type="ChEBI" id="CHEBI:16526"/>
        <dbReference type="ChEBI" id="CHEBI:64479"/>
        <dbReference type="ChEBI" id="CHEBI:65264"/>
        <dbReference type="ChEBI" id="CHEBI:78449"/>
        <dbReference type="ChEBI" id="CHEBI:78473"/>
    </reaction>
    <physiologicalReaction direction="left-to-right" evidence="26">
        <dbReference type="Rhea" id="RHEA:41885"/>
    </physiologicalReaction>
</comment>
<comment type="pathway">
    <text evidence="1">Lipid metabolism.</text>
</comment>
<sequence length="2359" mass="257263">MASSNREPIAVVGIGCRLPGGVTTTQDFWDTLCRGMNMVSEVPNDRFHAESLHDADSGKYGTIRSSKGGFIDDIQSFDAEYFGYYPAEASRMDPQQRLALEASVHALEDSGTTLEQVAGSQTSVFIGTFMSDHLCIQTATGQRDNISPHVAMGASGCSIANRVSHRLNIHGPSITLDTACSGSLVALHLACQSLWTQESEAALAGGVNVILRPETTILMSKAGFLSPDGSCKSFDAAANGYVRSEGVGMVFLKPLSRAIQNRDRIYALVRSSLVNQDGYTAEGFTVPSLMAQAALLHSVYAQSGIDPAKIRYVEAHGPGTSVGDPIEANALGKQLGQVRSEDEDSLWIGSAKGNFGHLEGAAGIVGFIKAALVTFYRKIPPQANYKSPNPGIDFQSLRLAVPTEMITLTPGRQHKLWVGVNSFGAGGTNAHAVLEEAPDDAGSSPPPSGHGPRVFVLSARSLSAMEQSARELASHLRDQKPALEDVAYTLTMRRSSHNKISVIPAEGLEDLCSKLDLLGARQETKDILSVQRRSGSSPKTAFLFSGQGGQWLGMGMALVEQEPVFRESLAAFDDIFTALGGFSIRAEISPDGNDLARLNKTTIVQPAIAAIQIALARLLISYGITPNAIVGYSIGEVAAAHIAGALSLEEAVKVIYFRSQIQSQAAGAGTMLATGISSEAAEQLIHRHQLGGFVEIAALNGANLTILSGSTTELEQLASVLKTQGTFARFVKVDVPYHSRFMDPFENDLVEALSSIQGKQTDVDLYSTVTTLVESGTHLTAKYWFQNVRKPVRFVETAARMLEDGCNFLVEIGPHPVLVSGIRGIAESAKQAVHIFPAMVRGSETEPVSCLIGAANAIGINADLHSFNGCGGRFVDLPLYPFQRQHYSFEHPEAQEHRLRKCNHPFLGSCTRLTDESRGTVRLRLSTGVSPFLADHFVDGAVVFPMTGHVESAYLAAREHLPHKKVWLEDLRFEHPVILASAEDFAPQVLLEITSPANDFVISSRLADSTPEAEWQVCSRGRINAFDQRSETVPEALDSVRSRVQTGTEVDCETFYQKIEESGLRYGEAFRGVRKIWRRGGEIFAYVKLPSSLHAEAASFRFHPAFLDSCLHTVYADLHHHGDSRYVYLPYHIEQVEIFEAGSVTAAFVHIQMKRHDDVFLCCDALIYGESGQVLAVATGITAKRIPGLHVPRLLERRVCFRPETQEGSSSIEAEFENVLILEPQRGDFDWQSVVQRTFPRAKIHQRLLELIDVPWKPAEWGFHLDRRVLVIVPAFMSGSHCRDFRSTVGVVMRALLRVATWLHETQGIPSLVIVTKGGCITPADSQCDPLSSSVEAAVRVMANELPRVRIRCVDLALDKYDRPIPLFEEELRTSRLGFCESVVAIRPEGRFFKRIVTVDAEEEEKRTKKQLPAKGGQYFSESDPNGTLDNITLRQKPQEILGPDDVGIEVHAAGVNFKDIMNGLGLLSERAVSGGLAGRNLGLEVAGQVATIGENVRDITIGTPVMARVSNGFGGFVTAHRNLLVPIPSSLTFPQAACIPGAFTTAYYALAYLGRLVAGESVLIHSAAGGVGIAAIQVAKHLGARVYATAGSPTRRAWVSSMGVEAVFDSRSVLFHDQLKAATRGQGVDVVLNSLTGAMFLQSVACLAPFGRFLEIGKTDIYRNMRLGLEQFGQNRSFFAIDVDRLATQKPDLHRQILNEVCALLESGKLVPLPITTYPITELSTALKALSRSAVIGKVAVEMPENTDVHAAPPSQLKLRSDRTYLITGGASGLGLHLARLLIERGAQYVILVSRSGPKFEEDHALLLDLRRRGAKVMVEQADVSSLEVVTLLFSPQTDWPPIVGVVHCAGVLKDSYSHDITMDDFWQVFAPKALGAWNLHLATQHMDLDFFVLVSSLSSILGLPGQFSYAAANQFLDGLAHHRRASGLPGFSLNLGILGDFAGMSRKFARNDGVLEILQSSGLLPVSLPTILSAFERGILHNATQRLAASIDWTMFFTAYPHLTRDGAFLGLENQQAKMGSSGSTRSMSNITGPERVKMIADILCSGLAKILGIEPSRISVTEKIDQYAIDSLTLTQLRSVILREIRVTYPLMRLYEAPSLQEIAVELNGSFQRGSPENQNITDVANHMPEQVVPAGLSILSKWFIRGNSANQSRPRLVCFHSMGVGASLFTPFLMNPPDGLDPIAVQLPGRENRANEAVPTTVSEVVSGILAEMDQVIGTAHIFWGHSFGGIVAFEVLRALRRQGKPLPRLLITGTIAPQLIRLWQKRDVMLQSFREDYSPEYLMAVSRYQLSEEDPLDVPITAFAARQDDVVYPDEVAAWSTHAREFNFIEVDGDHWFIHRNRQVLRETLVALVD</sequence>
<comment type="catalytic activity">
    <reaction evidence="21">
        <text>hexanoyl-[ACP] + malonyl-[ACP] + H(+) = 3-oxooctanoyl-[ACP] + holo-[ACP] + CO2</text>
        <dbReference type="Rhea" id="RHEA:41836"/>
        <dbReference type="Rhea" id="RHEA-COMP:9623"/>
        <dbReference type="Rhea" id="RHEA-COMP:9632"/>
        <dbReference type="Rhea" id="RHEA-COMP:9633"/>
        <dbReference type="Rhea" id="RHEA-COMP:9685"/>
        <dbReference type="ChEBI" id="CHEBI:15378"/>
        <dbReference type="ChEBI" id="CHEBI:16526"/>
        <dbReference type="ChEBI" id="CHEBI:64479"/>
        <dbReference type="ChEBI" id="CHEBI:78449"/>
        <dbReference type="ChEBI" id="CHEBI:78459"/>
        <dbReference type="ChEBI" id="CHEBI:78460"/>
    </reaction>
    <physiologicalReaction direction="left-to-right" evidence="21">
        <dbReference type="Rhea" id="RHEA:41837"/>
    </physiologicalReaction>
</comment>
<dbReference type="PROSITE" id="PS01162">
    <property type="entry name" value="QOR_ZETA_CRYSTAL"/>
    <property type="match status" value="1"/>
</dbReference>
<evidence type="ECO:0000256" key="10">
    <source>
        <dbReference type="ARBA" id="ARBA00023332"/>
    </source>
</evidence>
<dbReference type="InterPro" id="IPR036736">
    <property type="entry name" value="ACP-like_sf"/>
</dbReference>
<comment type="catalytic activity">
    <reaction evidence="44">
        <text>3-oxododecanoyl-[ACP] + NADPH + H(+) = (3R)-hydroxydodecanoyl-[ACP] + NADP(+)</text>
        <dbReference type="Rhea" id="RHEA:41872"/>
        <dbReference type="Rhea" id="RHEA-COMP:9641"/>
        <dbReference type="Rhea" id="RHEA-COMP:9642"/>
        <dbReference type="ChEBI" id="CHEBI:15378"/>
        <dbReference type="ChEBI" id="CHEBI:57783"/>
        <dbReference type="ChEBI" id="CHEBI:58349"/>
        <dbReference type="ChEBI" id="CHEBI:78469"/>
        <dbReference type="ChEBI" id="CHEBI:78470"/>
    </reaction>
    <physiologicalReaction direction="left-to-right" evidence="44">
        <dbReference type="Rhea" id="RHEA:41873"/>
    </physiologicalReaction>
</comment>
<reference evidence="53 54" key="1">
    <citation type="journal article" date="2016" name="Sci. Rep.">
        <title>Penicillium arizonense, a new, genome sequenced fungal species, reveals a high chemical diversity in secreted metabolites.</title>
        <authorList>
            <person name="Grijseels S."/>
            <person name="Nielsen J.C."/>
            <person name="Randelovic M."/>
            <person name="Nielsen J."/>
            <person name="Nielsen K.F."/>
            <person name="Workman M."/>
            <person name="Frisvad J.C."/>
        </authorList>
    </citation>
    <scope>NUCLEOTIDE SEQUENCE [LARGE SCALE GENOMIC DNA]</scope>
    <source>
        <strain evidence="53 54">CBS 141311</strain>
    </source>
</reference>
<comment type="catalytic activity">
    <reaction evidence="24">
        <text>tetradecanoyl-[ACP] + malonyl-[ACP] + H(+) = 3-oxohexadecanoyl-[ACP] + holo-[ACP] + CO2</text>
        <dbReference type="Rhea" id="RHEA:41900"/>
        <dbReference type="Rhea" id="RHEA-COMP:9623"/>
        <dbReference type="Rhea" id="RHEA-COMP:9648"/>
        <dbReference type="Rhea" id="RHEA-COMP:9649"/>
        <dbReference type="Rhea" id="RHEA-COMP:9685"/>
        <dbReference type="ChEBI" id="CHEBI:15378"/>
        <dbReference type="ChEBI" id="CHEBI:16526"/>
        <dbReference type="ChEBI" id="CHEBI:64479"/>
        <dbReference type="ChEBI" id="CHEBI:78449"/>
        <dbReference type="ChEBI" id="CHEBI:78477"/>
        <dbReference type="ChEBI" id="CHEBI:78478"/>
    </reaction>
    <physiologicalReaction direction="left-to-right" evidence="24">
        <dbReference type="Rhea" id="RHEA:41901"/>
    </physiologicalReaction>
</comment>
<evidence type="ECO:0000256" key="12">
    <source>
        <dbReference type="ARBA" id="ARBA00023373"/>
    </source>
</evidence>
<dbReference type="Gene3D" id="3.10.129.110">
    <property type="entry name" value="Polyketide synthase dehydratase"/>
    <property type="match status" value="1"/>
</dbReference>
<evidence type="ECO:0000256" key="7">
    <source>
        <dbReference type="ARBA" id="ARBA00022898"/>
    </source>
</evidence>
<evidence type="ECO:0000256" key="17">
    <source>
        <dbReference type="ARBA" id="ARBA00023401"/>
    </source>
</evidence>
<dbReference type="InterPro" id="IPR014031">
    <property type="entry name" value="Ketoacyl_synth_C"/>
</dbReference>
<evidence type="ECO:0000256" key="43">
    <source>
        <dbReference type="ARBA" id="ARBA00049171"/>
    </source>
</evidence>
<dbReference type="Gene3D" id="3.40.50.720">
    <property type="entry name" value="NAD(P)-binding Rossmann-like Domain"/>
    <property type="match status" value="2"/>
</dbReference>
<evidence type="ECO:0000256" key="46">
    <source>
        <dbReference type="ARBA" id="ARBA00049422"/>
    </source>
</evidence>
<evidence type="ECO:0000256" key="5">
    <source>
        <dbReference type="ARBA" id="ARBA00022799"/>
    </source>
</evidence>
<dbReference type="InterPro" id="IPR049552">
    <property type="entry name" value="PKS_DH_N"/>
</dbReference>
<keyword evidence="2" id="KW-0596">Phosphopantetheine</keyword>
<evidence type="ECO:0000256" key="50">
    <source>
        <dbReference type="PROSITE-ProRule" id="PRU01363"/>
    </source>
</evidence>
<comment type="caution">
    <text evidence="53">The sequence shown here is derived from an EMBL/GenBank/DDBJ whole genome shotgun (WGS) entry which is preliminary data.</text>
</comment>
<comment type="catalytic activity">
    <reaction evidence="23">
        <text>3-oxodecanoyl-[ACP] + NADPH + H(+) = (3R)-hydroxydecanoyl-[ACP] + NADP(+)</text>
        <dbReference type="Rhea" id="RHEA:41856"/>
        <dbReference type="Rhea" id="RHEA-COMP:9637"/>
        <dbReference type="Rhea" id="RHEA-COMP:9638"/>
        <dbReference type="ChEBI" id="CHEBI:15378"/>
        <dbReference type="ChEBI" id="CHEBI:57783"/>
        <dbReference type="ChEBI" id="CHEBI:58349"/>
        <dbReference type="ChEBI" id="CHEBI:78464"/>
        <dbReference type="ChEBI" id="CHEBI:78466"/>
    </reaction>
    <physiologicalReaction direction="left-to-right" evidence="23">
        <dbReference type="Rhea" id="RHEA:41857"/>
    </physiologicalReaction>
</comment>
<dbReference type="Pfam" id="PF00109">
    <property type="entry name" value="ketoacyl-synt"/>
    <property type="match status" value="1"/>
</dbReference>
<comment type="catalytic activity">
    <reaction evidence="17">
        <text>(3R)-hydroxyhexadecanoyl-[ACP] = (2E)-hexadecenoyl-[ACP] + H2O</text>
        <dbReference type="Rhea" id="RHEA:41908"/>
        <dbReference type="Rhea" id="RHEA-COMP:9650"/>
        <dbReference type="Rhea" id="RHEA-COMP:9651"/>
        <dbReference type="ChEBI" id="CHEBI:15377"/>
        <dbReference type="ChEBI" id="CHEBI:78480"/>
        <dbReference type="ChEBI" id="CHEBI:78481"/>
    </reaction>
    <physiologicalReaction direction="left-to-right" evidence="17">
        <dbReference type="Rhea" id="RHEA:41909"/>
    </physiologicalReaction>
</comment>
<dbReference type="Gene3D" id="3.90.180.10">
    <property type="entry name" value="Medium-chain alcohol dehydrogenases, catalytic domain"/>
    <property type="match status" value="1"/>
</dbReference>
<dbReference type="GO" id="GO:0004316">
    <property type="term" value="F:3-oxoacyl-[acyl-carrier-protein] reductase (NADPH) activity"/>
    <property type="evidence" value="ECO:0007669"/>
    <property type="project" value="UniProtKB-EC"/>
</dbReference>
<comment type="catalytic activity">
    <reaction evidence="39">
        <text>hexadecanoyl-[ACP] + H2O = hexadecanoate + holo-[ACP] + H(+)</text>
        <dbReference type="Rhea" id="RHEA:41932"/>
        <dbReference type="Rhea" id="RHEA-COMP:9652"/>
        <dbReference type="Rhea" id="RHEA-COMP:9685"/>
        <dbReference type="ChEBI" id="CHEBI:7896"/>
        <dbReference type="ChEBI" id="CHEBI:15377"/>
        <dbReference type="ChEBI" id="CHEBI:15378"/>
        <dbReference type="ChEBI" id="CHEBI:64479"/>
        <dbReference type="ChEBI" id="CHEBI:78483"/>
        <dbReference type="EC" id="3.1.2.14"/>
    </reaction>
    <physiologicalReaction direction="left-to-right" evidence="39">
        <dbReference type="Rhea" id="RHEA:41933"/>
    </physiologicalReaction>
</comment>
<dbReference type="RefSeq" id="XP_022492536.1">
    <property type="nucleotide sequence ID" value="XM_022627472.1"/>
</dbReference>
<dbReference type="GO" id="GO:0004315">
    <property type="term" value="F:3-oxoacyl-[acyl-carrier-protein] synthase activity"/>
    <property type="evidence" value="ECO:0007669"/>
    <property type="project" value="UniProtKB-EC"/>
</dbReference>
<dbReference type="CDD" id="cd00833">
    <property type="entry name" value="PKS"/>
    <property type="match status" value="1"/>
</dbReference>
<comment type="catalytic activity">
    <reaction evidence="27">
        <text>(2E)-hexadecenoyl-[ACP] + NADPH + H(+) = hexadecanoyl-[ACP] + NADP(+)</text>
        <dbReference type="Rhea" id="RHEA:41912"/>
        <dbReference type="Rhea" id="RHEA-COMP:9651"/>
        <dbReference type="Rhea" id="RHEA-COMP:9652"/>
        <dbReference type="ChEBI" id="CHEBI:15378"/>
        <dbReference type="ChEBI" id="CHEBI:57783"/>
        <dbReference type="ChEBI" id="CHEBI:58349"/>
        <dbReference type="ChEBI" id="CHEBI:78481"/>
        <dbReference type="ChEBI" id="CHEBI:78483"/>
    </reaction>
    <physiologicalReaction direction="left-to-right" evidence="27">
        <dbReference type="Rhea" id="RHEA:41913"/>
    </physiologicalReaction>
</comment>
<comment type="catalytic activity">
    <reaction evidence="15">
        <text>(3R)-hydroxytetradecanoyl-[ACP] = (2E)-tetradecenoyl-[ACP] + H2O</text>
        <dbReference type="Rhea" id="RHEA:41892"/>
        <dbReference type="Rhea" id="RHEA-COMP:9646"/>
        <dbReference type="Rhea" id="RHEA-COMP:9647"/>
        <dbReference type="ChEBI" id="CHEBI:15377"/>
        <dbReference type="ChEBI" id="CHEBI:78474"/>
        <dbReference type="ChEBI" id="CHEBI:78475"/>
    </reaction>
    <physiologicalReaction direction="left-to-right" evidence="15">
        <dbReference type="Rhea" id="RHEA:41893"/>
    </physiologicalReaction>
</comment>
<evidence type="ECO:0000256" key="20">
    <source>
        <dbReference type="ARBA" id="ARBA00047300"/>
    </source>
</evidence>
<comment type="catalytic activity">
    <reaction evidence="13">
        <text>(3R)-hydroxydecanoyl-[ACP] = (2E)-decenoyl-[ACP] + H2O</text>
        <dbReference type="Rhea" id="RHEA:41860"/>
        <dbReference type="Rhea" id="RHEA-COMP:9638"/>
        <dbReference type="Rhea" id="RHEA-COMP:9639"/>
        <dbReference type="ChEBI" id="CHEBI:15377"/>
        <dbReference type="ChEBI" id="CHEBI:78466"/>
        <dbReference type="ChEBI" id="CHEBI:78467"/>
    </reaction>
    <physiologicalReaction direction="left-to-right" evidence="13">
        <dbReference type="Rhea" id="RHEA:41861"/>
    </physiologicalReaction>
</comment>
<keyword evidence="54" id="KW-1185">Reference proteome</keyword>
<evidence type="ECO:0000256" key="35">
    <source>
        <dbReference type="ARBA" id="ARBA00048506"/>
    </source>
</evidence>
<comment type="catalytic activity">
    <reaction evidence="31">
        <text>hexadecanoyl-[ACP] + malonyl-[ACP] + H(+) = 3-oxooctadecanoyl-[ACP] + holo-[ACP] + CO2</text>
        <dbReference type="Rhea" id="RHEA:41916"/>
        <dbReference type="Rhea" id="RHEA-COMP:9623"/>
        <dbReference type="Rhea" id="RHEA-COMP:9652"/>
        <dbReference type="Rhea" id="RHEA-COMP:9653"/>
        <dbReference type="Rhea" id="RHEA-COMP:9685"/>
        <dbReference type="ChEBI" id="CHEBI:15378"/>
        <dbReference type="ChEBI" id="CHEBI:16526"/>
        <dbReference type="ChEBI" id="CHEBI:64479"/>
        <dbReference type="ChEBI" id="CHEBI:78449"/>
        <dbReference type="ChEBI" id="CHEBI:78483"/>
        <dbReference type="ChEBI" id="CHEBI:78487"/>
    </reaction>
    <physiologicalReaction direction="left-to-right" evidence="31">
        <dbReference type="Rhea" id="RHEA:41917"/>
    </physiologicalReaction>
</comment>
<dbReference type="InterPro" id="IPR014030">
    <property type="entry name" value="Ketoacyl_synth_N"/>
</dbReference>
<keyword evidence="8" id="KW-0511">Multifunctional enzyme</keyword>
<dbReference type="InterPro" id="IPR014043">
    <property type="entry name" value="Acyl_transferase_dom"/>
</dbReference>
<dbReference type="EMBL" id="LXJU01000002">
    <property type="protein sequence ID" value="OGE57109.1"/>
    <property type="molecule type" value="Genomic_DNA"/>
</dbReference>
<comment type="catalytic activity">
    <reaction evidence="10">
        <text>(3R)-hydroxyoctanoyl-[ACP] = (2E)-octenoyl-[ACP] + H2O</text>
        <dbReference type="Rhea" id="RHEA:41844"/>
        <dbReference type="Rhea" id="RHEA-COMP:9634"/>
        <dbReference type="Rhea" id="RHEA-COMP:9635"/>
        <dbReference type="ChEBI" id="CHEBI:15377"/>
        <dbReference type="ChEBI" id="CHEBI:78461"/>
        <dbReference type="ChEBI" id="CHEBI:78462"/>
    </reaction>
    <physiologicalReaction direction="left-to-right" evidence="10">
        <dbReference type="Rhea" id="RHEA:41845"/>
    </physiologicalReaction>
</comment>
<dbReference type="SUPFAM" id="SSF55048">
    <property type="entry name" value="Probable ACP-binding domain of malonyl-CoA ACP transacylase"/>
    <property type="match status" value="1"/>
</dbReference>
<evidence type="ECO:0000313" key="54">
    <source>
        <dbReference type="Proteomes" id="UP000177622"/>
    </source>
</evidence>
<dbReference type="InterPro" id="IPR001031">
    <property type="entry name" value="Thioesterase"/>
</dbReference>
<evidence type="ECO:0000256" key="39">
    <source>
        <dbReference type="ARBA" id="ARBA00048704"/>
    </source>
</evidence>
<dbReference type="Pfam" id="PF00698">
    <property type="entry name" value="Acyl_transf_1"/>
    <property type="match status" value="1"/>
</dbReference>
<evidence type="ECO:0000259" key="52">
    <source>
        <dbReference type="PROSITE" id="PS52019"/>
    </source>
</evidence>
<comment type="catalytic activity">
    <reaction evidence="37">
        <text>a 2,3-saturated acyl-[ACP] + NADP(+) = a (2E)-enoyl-[ACP] + NADPH + H(+)</text>
        <dbReference type="Rhea" id="RHEA:22564"/>
        <dbReference type="Rhea" id="RHEA-COMP:9925"/>
        <dbReference type="Rhea" id="RHEA-COMP:9926"/>
        <dbReference type="ChEBI" id="CHEBI:15378"/>
        <dbReference type="ChEBI" id="CHEBI:57783"/>
        <dbReference type="ChEBI" id="CHEBI:58349"/>
        <dbReference type="ChEBI" id="CHEBI:78784"/>
        <dbReference type="ChEBI" id="CHEBI:78785"/>
        <dbReference type="EC" id="1.3.1.39"/>
    </reaction>
    <physiologicalReaction direction="right-to-left" evidence="37">
        <dbReference type="Rhea" id="RHEA:22566"/>
    </physiologicalReaction>
</comment>
<evidence type="ECO:0000256" key="14">
    <source>
        <dbReference type="ARBA" id="ARBA00023394"/>
    </source>
</evidence>
<keyword evidence="7" id="KW-0663">Pyridoxal phosphate</keyword>
<comment type="catalytic activity">
    <reaction evidence="34">
        <text>(2E)-octenoyl-[ACP] + NADPH + H(+) = octanoyl-[ACP] + NADP(+)</text>
        <dbReference type="Rhea" id="RHEA:41848"/>
        <dbReference type="Rhea" id="RHEA-COMP:9635"/>
        <dbReference type="Rhea" id="RHEA-COMP:9636"/>
        <dbReference type="ChEBI" id="CHEBI:15378"/>
        <dbReference type="ChEBI" id="CHEBI:57783"/>
        <dbReference type="ChEBI" id="CHEBI:58349"/>
        <dbReference type="ChEBI" id="CHEBI:78462"/>
        <dbReference type="ChEBI" id="CHEBI:78463"/>
    </reaction>
    <physiologicalReaction direction="left-to-right" evidence="34">
        <dbReference type="Rhea" id="RHEA:41849"/>
    </physiologicalReaction>
</comment>
<dbReference type="GO" id="GO:1901336">
    <property type="term" value="P:lactone biosynthetic process"/>
    <property type="evidence" value="ECO:0007669"/>
    <property type="project" value="UniProtKB-ARBA"/>
</dbReference>
<dbReference type="Pfam" id="PF21089">
    <property type="entry name" value="PKS_DH_N"/>
    <property type="match status" value="1"/>
</dbReference>
<dbReference type="GO" id="GO:0016874">
    <property type="term" value="F:ligase activity"/>
    <property type="evidence" value="ECO:0007669"/>
    <property type="project" value="UniProtKB-KW"/>
</dbReference>
<evidence type="ECO:0000256" key="40">
    <source>
        <dbReference type="ARBA" id="ARBA00048935"/>
    </source>
</evidence>
<keyword evidence="4" id="KW-0808">Transferase</keyword>
<dbReference type="Pfam" id="PF08659">
    <property type="entry name" value="KR"/>
    <property type="match status" value="1"/>
</dbReference>
<dbReference type="GO" id="GO:0016297">
    <property type="term" value="F:fatty acyl-[ACP] hydrolase activity"/>
    <property type="evidence" value="ECO:0007669"/>
    <property type="project" value="UniProtKB-EC"/>
</dbReference>
<evidence type="ECO:0000256" key="6">
    <source>
        <dbReference type="ARBA" id="ARBA00022857"/>
    </source>
</evidence>
<dbReference type="SMART" id="SM00827">
    <property type="entry name" value="PKS_AT"/>
    <property type="match status" value="1"/>
</dbReference>
<dbReference type="GO" id="GO:0044550">
    <property type="term" value="P:secondary metabolite biosynthetic process"/>
    <property type="evidence" value="ECO:0007669"/>
    <property type="project" value="UniProtKB-ARBA"/>
</dbReference>
<dbReference type="InterPro" id="IPR016036">
    <property type="entry name" value="Malonyl_transacylase_ACP-bd"/>
</dbReference>
<comment type="catalytic activity">
    <reaction evidence="22">
        <text>a (3R)-hydroxyacyl-[ACP] + NADP(+) = a 3-oxoacyl-[ACP] + NADPH + H(+)</text>
        <dbReference type="Rhea" id="RHEA:17397"/>
        <dbReference type="Rhea" id="RHEA-COMP:9916"/>
        <dbReference type="Rhea" id="RHEA-COMP:9945"/>
        <dbReference type="ChEBI" id="CHEBI:15378"/>
        <dbReference type="ChEBI" id="CHEBI:57783"/>
        <dbReference type="ChEBI" id="CHEBI:58349"/>
        <dbReference type="ChEBI" id="CHEBI:78776"/>
        <dbReference type="ChEBI" id="CHEBI:78827"/>
        <dbReference type="EC" id="1.1.1.100"/>
    </reaction>
    <physiologicalReaction direction="right-to-left" evidence="22">
        <dbReference type="Rhea" id="RHEA:17399"/>
    </physiologicalReaction>
</comment>
<comment type="catalytic activity">
    <reaction evidence="41">
        <text>(2E)-octadecenoyl-[ACP] + NADPH + H(+) = octadecanoyl-[ACP] + NADP(+)</text>
        <dbReference type="Rhea" id="RHEA:41928"/>
        <dbReference type="Rhea" id="RHEA-COMP:9655"/>
        <dbReference type="Rhea" id="RHEA-COMP:9656"/>
        <dbReference type="ChEBI" id="CHEBI:15378"/>
        <dbReference type="ChEBI" id="CHEBI:57783"/>
        <dbReference type="ChEBI" id="CHEBI:58349"/>
        <dbReference type="ChEBI" id="CHEBI:78489"/>
        <dbReference type="ChEBI" id="CHEBI:78495"/>
    </reaction>
    <physiologicalReaction direction="left-to-right" evidence="41">
        <dbReference type="Rhea" id="RHEA:41929"/>
    </physiologicalReaction>
</comment>
<dbReference type="Pfam" id="PF00550">
    <property type="entry name" value="PP-binding"/>
    <property type="match status" value="1"/>
</dbReference>
<evidence type="ECO:0000256" key="15">
    <source>
        <dbReference type="ARBA" id="ARBA00023398"/>
    </source>
</evidence>
<comment type="catalytic activity">
    <reaction evidence="16">
        <text>(3R)-hydroxyoctadecanoyl-[ACP] = (2E)-octadecenoyl-[ACP] + H2O</text>
        <dbReference type="Rhea" id="RHEA:41924"/>
        <dbReference type="Rhea" id="RHEA-COMP:9654"/>
        <dbReference type="Rhea" id="RHEA-COMP:9655"/>
        <dbReference type="ChEBI" id="CHEBI:15377"/>
        <dbReference type="ChEBI" id="CHEBI:78488"/>
        <dbReference type="ChEBI" id="CHEBI:78489"/>
    </reaction>
    <physiologicalReaction direction="left-to-right" evidence="16">
        <dbReference type="Rhea" id="RHEA:41925"/>
    </physiologicalReaction>
</comment>
<dbReference type="Pfam" id="PF08240">
    <property type="entry name" value="ADH_N"/>
    <property type="match status" value="1"/>
</dbReference>
<comment type="catalytic activity">
    <reaction evidence="33">
        <text>tetradecanoyl-[ACP] + H2O = tetradecanoate + holo-[ACP] + H(+)</text>
        <dbReference type="Rhea" id="RHEA:30123"/>
        <dbReference type="Rhea" id="RHEA-COMP:9648"/>
        <dbReference type="Rhea" id="RHEA-COMP:9685"/>
        <dbReference type="ChEBI" id="CHEBI:15377"/>
        <dbReference type="ChEBI" id="CHEBI:15378"/>
        <dbReference type="ChEBI" id="CHEBI:30807"/>
        <dbReference type="ChEBI" id="CHEBI:64479"/>
        <dbReference type="ChEBI" id="CHEBI:78477"/>
        <dbReference type="EC" id="3.1.2.14"/>
    </reaction>
    <physiologicalReaction direction="left-to-right" evidence="33">
        <dbReference type="Rhea" id="RHEA:30124"/>
    </physiologicalReaction>
</comment>
<dbReference type="InterPro" id="IPR016039">
    <property type="entry name" value="Thiolase-like"/>
</dbReference>
<dbReference type="Pfam" id="PF00975">
    <property type="entry name" value="Thioesterase"/>
    <property type="match status" value="1"/>
</dbReference>
<dbReference type="SUPFAM" id="SSF51735">
    <property type="entry name" value="NAD(P)-binding Rossmann-fold domains"/>
    <property type="match status" value="3"/>
</dbReference>
<evidence type="ECO:0000256" key="23">
    <source>
        <dbReference type="ARBA" id="ARBA00047440"/>
    </source>
</evidence>
<evidence type="ECO:0000256" key="36">
    <source>
        <dbReference type="ARBA" id="ARBA00048571"/>
    </source>
</evidence>
<dbReference type="OrthoDB" id="5334845at2759"/>
<dbReference type="SMART" id="SM00825">
    <property type="entry name" value="PKS_KS"/>
    <property type="match status" value="1"/>
</dbReference>
<evidence type="ECO:0000256" key="9">
    <source>
        <dbReference type="ARBA" id="ARBA00023315"/>
    </source>
</evidence>
<dbReference type="SUPFAM" id="SSF53474">
    <property type="entry name" value="alpha/beta-Hydrolases"/>
    <property type="match status" value="1"/>
</dbReference>
<comment type="catalytic activity">
    <reaction evidence="32">
        <text>(2E)-dodecenoyl-[ACP] + NADPH + H(+) = dodecanoyl-[ACP] + NADP(+)</text>
        <dbReference type="Rhea" id="RHEA:41880"/>
        <dbReference type="Rhea" id="RHEA-COMP:9643"/>
        <dbReference type="Rhea" id="RHEA-COMP:9644"/>
        <dbReference type="ChEBI" id="CHEBI:15378"/>
        <dbReference type="ChEBI" id="CHEBI:57783"/>
        <dbReference type="ChEBI" id="CHEBI:58349"/>
        <dbReference type="ChEBI" id="CHEBI:65264"/>
        <dbReference type="ChEBI" id="CHEBI:78472"/>
    </reaction>
    <physiologicalReaction direction="left-to-right" evidence="32">
        <dbReference type="Rhea" id="RHEA:41881"/>
    </physiologicalReaction>
</comment>
<dbReference type="Pfam" id="PF14765">
    <property type="entry name" value="PS-DH"/>
    <property type="match status" value="1"/>
</dbReference>
<comment type="catalytic activity">
    <reaction evidence="18">
        <text>(3R)-hydroxybutanoyl-[ACP] = (2E)-butenoyl-[ACP] + H2O</text>
        <dbReference type="Rhea" id="RHEA:41808"/>
        <dbReference type="Rhea" id="RHEA-COMP:9626"/>
        <dbReference type="Rhea" id="RHEA-COMP:9627"/>
        <dbReference type="ChEBI" id="CHEBI:15377"/>
        <dbReference type="ChEBI" id="CHEBI:78451"/>
        <dbReference type="ChEBI" id="CHEBI:78453"/>
    </reaction>
    <physiologicalReaction direction="left-to-right" evidence="18">
        <dbReference type="Rhea" id="RHEA:41809"/>
    </physiologicalReaction>
</comment>
<dbReference type="InterPro" id="IPR013968">
    <property type="entry name" value="PKS_KR"/>
</dbReference>
<feature type="region of interest" description="C-terminal hotdog fold" evidence="50">
    <location>
        <begin position="1047"/>
        <end position="1192"/>
    </location>
</feature>
<dbReference type="InterPro" id="IPR029058">
    <property type="entry name" value="AB_hydrolase_fold"/>
</dbReference>
<dbReference type="GO" id="GO:0017000">
    <property type="term" value="P:antibiotic biosynthetic process"/>
    <property type="evidence" value="ECO:0007669"/>
    <property type="project" value="UniProtKB-ARBA"/>
</dbReference>
<comment type="catalytic activity">
    <reaction evidence="49">
        <text>octanoyl-[ACP] + malonyl-[ACP] + H(+) = 3-oxodecanoyl-[ACP] + holo-[ACP] + CO2</text>
        <dbReference type="Rhea" id="RHEA:41852"/>
        <dbReference type="Rhea" id="RHEA-COMP:9623"/>
        <dbReference type="Rhea" id="RHEA-COMP:9636"/>
        <dbReference type="Rhea" id="RHEA-COMP:9637"/>
        <dbReference type="Rhea" id="RHEA-COMP:9685"/>
        <dbReference type="ChEBI" id="CHEBI:15378"/>
        <dbReference type="ChEBI" id="CHEBI:16526"/>
        <dbReference type="ChEBI" id="CHEBI:64479"/>
        <dbReference type="ChEBI" id="CHEBI:78449"/>
        <dbReference type="ChEBI" id="CHEBI:78463"/>
        <dbReference type="ChEBI" id="CHEBI:78464"/>
    </reaction>
    <physiologicalReaction direction="left-to-right" evidence="49">
        <dbReference type="Rhea" id="RHEA:41853"/>
    </physiologicalReaction>
</comment>
<evidence type="ECO:0000256" key="48">
    <source>
        <dbReference type="ARBA" id="ARBA00049521"/>
    </source>
</evidence>
<dbReference type="STRING" id="1835702.A0A1F5LVW6"/>
<evidence type="ECO:0000256" key="42">
    <source>
        <dbReference type="ARBA" id="ARBA00049109"/>
    </source>
</evidence>
<evidence type="ECO:0000256" key="38">
    <source>
        <dbReference type="ARBA" id="ARBA00048691"/>
    </source>
</evidence>
<dbReference type="InterPro" id="IPR049900">
    <property type="entry name" value="PKS_mFAS_DH"/>
</dbReference>
<comment type="catalytic activity">
    <reaction evidence="30">
        <text>acetyl-[ACP] + malonyl-[ACP] + H(+) = 3-oxobutanoyl-[ACP] + holo-[ACP] + CO2</text>
        <dbReference type="Rhea" id="RHEA:41800"/>
        <dbReference type="Rhea" id="RHEA-COMP:9621"/>
        <dbReference type="Rhea" id="RHEA-COMP:9623"/>
        <dbReference type="Rhea" id="RHEA-COMP:9625"/>
        <dbReference type="Rhea" id="RHEA-COMP:9685"/>
        <dbReference type="ChEBI" id="CHEBI:15378"/>
        <dbReference type="ChEBI" id="CHEBI:16526"/>
        <dbReference type="ChEBI" id="CHEBI:64479"/>
        <dbReference type="ChEBI" id="CHEBI:78446"/>
        <dbReference type="ChEBI" id="CHEBI:78449"/>
        <dbReference type="ChEBI" id="CHEBI:78450"/>
    </reaction>
    <physiologicalReaction direction="left-to-right" evidence="30">
        <dbReference type="Rhea" id="RHEA:41801"/>
    </physiologicalReaction>
</comment>
<evidence type="ECO:0000256" key="3">
    <source>
        <dbReference type="ARBA" id="ARBA00022553"/>
    </source>
</evidence>
<dbReference type="SMART" id="SM00826">
    <property type="entry name" value="PKS_DH"/>
    <property type="match status" value="1"/>
</dbReference>
<evidence type="ECO:0000256" key="25">
    <source>
        <dbReference type="ARBA" id="ARBA00047500"/>
    </source>
</evidence>
<dbReference type="SUPFAM" id="SSF53901">
    <property type="entry name" value="Thiolase-like"/>
    <property type="match status" value="1"/>
</dbReference>
<comment type="catalytic activity">
    <reaction evidence="20">
        <text>3-oxooctadecanoyl-[ACP] + NADPH + H(+) = (3R)-hydroxyoctadecanoyl-[ACP] + NADP(+)</text>
        <dbReference type="Rhea" id="RHEA:41920"/>
        <dbReference type="Rhea" id="RHEA-COMP:9653"/>
        <dbReference type="Rhea" id="RHEA-COMP:9654"/>
        <dbReference type="ChEBI" id="CHEBI:15378"/>
        <dbReference type="ChEBI" id="CHEBI:57783"/>
        <dbReference type="ChEBI" id="CHEBI:58349"/>
        <dbReference type="ChEBI" id="CHEBI:78487"/>
        <dbReference type="ChEBI" id="CHEBI:78488"/>
    </reaction>
    <physiologicalReaction direction="left-to-right" evidence="20">
        <dbReference type="Rhea" id="RHEA:41921"/>
    </physiologicalReaction>
</comment>
<accession>A0A1F5LVW6</accession>
<dbReference type="InterPro" id="IPR020841">
    <property type="entry name" value="PKS_Beta-ketoAc_synthase_dom"/>
</dbReference>
<dbReference type="Pfam" id="PF00107">
    <property type="entry name" value="ADH_zinc_N"/>
    <property type="match status" value="1"/>
</dbReference>
<dbReference type="InterPro" id="IPR032821">
    <property type="entry name" value="PKS_assoc"/>
</dbReference>
<evidence type="ECO:0000256" key="33">
    <source>
        <dbReference type="ARBA" id="ARBA00048289"/>
    </source>
</evidence>
<dbReference type="InterPro" id="IPR020807">
    <property type="entry name" value="PKS_DH"/>
</dbReference>
<dbReference type="Gene3D" id="3.40.47.10">
    <property type="match status" value="1"/>
</dbReference>
<keyword evidence="9" id="KW-0012">Acyltransferase</keyword>
<dbReference type="SMART" id="SM00822">
    <property type="entry name" value="PKS_KR"/>
    <property type="match status" value="1"/>
</dbReference>
<evidence type="ECO:0000256" key="32">
    <source>
        <dbReference type="ARBA" id="ARBA00048281"/>
    </source>
</evidence>
<name>A0A1F5LVW6_PENAI</name>
<protein>
    <submittedName>
        <fullName evidence="53">Uncharacterized protein</fullName>
    </submittedName>
</protein>
<dbReference type="GO" id="GO:0005737">
    <property type="term" value="C:cytoplasm"/>
    <property type="evidence" value="ECO:0007669"/>
    <property type="project" value="TreeGrafter"/>
</dbReference>
<evidence type="ECO:0000256" key="49">
    <source>
        <dbReference type="ARBA" id="ARBA00049533"/>
    </source>
</evidence>
<feature type="active site" description="Proton acceptor; for dehydratase activity" evidence="50">
    <location>
        <position position="936"/>
    </location>
</feature>
<dbReference type="GO" id="GO:0004313">
    <property type="term" value="F:[acyl-carrier-protein] S-acetyltransferase activity"/>
    <property type="evidence" value="ECO:0007669"/>
    <property type="project" value="UniProtKB-EC"/>
</dbReference>
<evidence type="ECO:0000256" key="8">
    <source>
        <dbReference type="ARBA" id="ARBA00023268"/>
    </source>
</evidence>
<dbReference type="FunFam" id="3.40.50.720:FF:000209">
    <property type="entry name" value="Polyketide synthase Pks12"/>
    <property type="match status" value="1"/>
</dbReference>
<evidence type="ECO:0000256" key="4">
    <source>
        <dbReference type="ARBA" id="ARBA00022679"/>
    </source>
</evidence>
<organism evidence="53 54">
    <name type="scientific">Penicillium arizonense</name>
    <dbReference type="NCBI Taxonomy" id="1835702"/>
    <lineage>
        <taxon>Eukaryota</taxon>
        <taxon>Fungi</taxon>
        <taxon>Dikarya</taxon>
        <taxon>Ascomycota</taxon>
        <taxon>Pezizomycotina</taxon>
        <taxon>Eurotiomycetes</taxon>
        <taxon>Eurotiomycetidae</taxon>
        <taxon>Eurotiales</taxon>
        <taxon>Aspergillaceae</taxon>
        <taxon>Penicillium</taxon>
    </lineage>
</organism>
<evidence type="ECO:0000256" key="31">
    <source>
        <dbReference type="ARBA" id="ARBA00048051"/>
    </source>
</evidence>
<comment type="catalytic activity">
    <reaction evidence="47">
        <text>butanoyl-[ACP] + malonyl-[ACP] + H(+) = 3-oxohexanoyl-[ACP] + holo-[ACP] + CO2</text>
        <dbReference type="Rhea" id="RHEA:41820"/>
        <dbReference type="Rhea" id="RHEA-COMP:9623"/>
        <dbReference type="Rhea" id="RHEA-COMP:9628"/>
        <dbReference type="Rhea" id="RHEA-COMP:9629"/>
        <dbReference type="Rhea" id="RHEA-COMP:9685"/>
        <dbReference type="ChEBI" id="CHEBI:15378"/>
        <dbReference type="ChEBI" id="CHEBI:16526"/>
        <dbReference type="ChEBI" id="CHEBI:64479"/>
        <dbReference type="ChEBI" id="CHEBI:78449"/>
        <dbReference type="ChEBI" id="CHEBI:78454"/>
        <dbReference type="ChEBI" id="CHEBI:78456"/>
    </reaction>
    <physiologicalReaction direction="left-to-right" evidence="47">
        <dbReference type="Rhea" id="RHEA:41821"/>
    </physiologicalReaction>
</comment>
<dbReference type="Gene3D" id="1.10.1200.10">
    <property type="entry name" value="ACP-like"/>
    <property type="match status" value="1"/>
</dbReference>
<evidence type="ECO:0000256" key="45">
    <source>
        <dbReference type="ARBA" id="ARBA00049414"/>
    </source>
</evidence>
<dbReference type="GO" id="GO:0005886">
    <property type="term" value="C:plasma membrane"/>
    <property type="evidence" value="ECO:0007669"/>
    <property type="project" value="TreeGrafter"/>
</dbReference>
<dbReference type="Gene3D" id="3.40.50.1820">
    <property type="entry name" value="alpha/beta hydrolase"/>
    <property type="match status" value="1"/>
</dbReference>
<evidence type="ECO:0000313" key="53">
    <source>
        <dbReference type="EMBL" id="OGE57109.1"/>
    </source>
</evidence>
<dbReference type="Gene3D" id="3.30.70.3290">
    <property type="match status" value="1"/>
</dbReference>
<dbReference type="InterPro" id="IPR050091">
    <property type="entry name" value="PKS_NRPS_Biosynth_Enz"/>
</dbReference>
<gene>
    <name evidence="53" type="ORF">PENARI_c002G04917</name>
</gene>
<dbReference type="PANTHER" id="PTHR43775:SF37">
    <property type="entry name" value="SI:DKEY-61P9.11"/>
    <property type="match status" value="1"/>
</dbReference>
<evidence type="ECO:0000256" key="1">
    <source>
        <dbReference type="ARBA" id="ARBA00005189"/>
    </source>
</evidence>
<dbReference type="Gene3D" id="3.40.366.10">
    <property type="entry name" value="Malonyl-Coenzyme A Acyl Carrier Protein, domain 2"/>
    <property type="match status" value="1"/>
</dbReference>
<dbReference type="GO" id="GO:0004312">
    <property type="term" value="F:fatty acid synthase activity"/>
    <property type="evidence" value="ECO:0007669"/>
    <property type="project" value="TreeGrafter"/>
</dbReference>
<evidence type="ECO:0000256" key="24">
    <source>
        <dbReference type="ARBA" id="ARBA00047451"/>
    </source>
</evidence>
<comment type="catalytic activity">
    <reaction evidence="25">
        <text>(2E)-butenoyl-[ACP] + NADPH + H(+) = butanoyl-[ACP] + NADP(+)</text>
        <dbReference type="Rhea" id="RHEA:41812"/>
        <dbReference type="Rhea" id="RHEA-COMP:9627"/>
        <dbReference type="Rhea" id="RHEA-COMP:9628"/>
        <dbReference type="ChEBI" id="CHEBI:15378"/>
        <dbReference type="ChEBI" id="CHEBI:57783"/>
        <dbReference type="ChEBI" id="CHEBI:58349"/>
        <dbReference type="ChEBI" id="CHEBI:78453"/>
        <dbReference type="ChEBI" id="CHEBI:78454"/>
    </reaction>
    <physiologicalReaction direction="left-to-right" evidence="25">
        <dbReference type="Rhea" id="RHEA:41813"/>
    </physiologicalReaction>
</comment>
<keyword evidence="6" id="KW-0521">NADP</keyword>
<dbReference type="PROSITE" id="PS52019">
    <property type="entry name" value="PKS_MFAS_DH"/>
    <property type="match status" value="1"/>
</dbReference>
<feature type="domain" description="PKS/mFAS DH" evidence="52">
    <location>
        <begin position="904"/>
        <end position="1192"/>
    </location>
</feature>
<keyword evidence="5" id="KW-0702">S-nitrosylation</keyword>
<dbReference type="GO" id="GO:0008270">
    <property type="term" value="F:zinc ion binding"/>
    <property type="evidence" value="ECO:0007669"/>
    <property type="project" value="InterPro"/>
</dbReference>
<dbReference type="Pfam" id="PF02801">
    <property type="entry name" value="Ketoacyl-synt_C"/>
    <property type="match status" value="1"/>
</dbReference>
<dbReference type="InterPro" id="IPR036291">
    <property type="entry name" value="NAD(P)-bd_dom_sf"/>
</dbReference>
<comment type="catalytic activity">
    <reaction evidence="46">
        <text>3-oxooctanoyl-[ACP] + NADPH + H(+) = (3R)-hydroxyoctanoyl-[ACP] + NADP(+)</text>
        <dbReference type="Rhea" id="RHEA:41840"/>
        <dbReference type="Rhea" id="RHEA-COMP:9633"/>
        <dbReference type="Rhea" id="RHEA-COMP:9634"/>
        <dbReference type="ChEBI" id="CHEBI:15378"/>
        <dbReference type="ChEBI" id="CHEBI:57783"/>
        <dbReference type="ChEBI" id="CHEBI:58349"/>
        <dbReference type="ChEBI" id="CHEBI:78460"/>
        <dbReference type="ChEBI" id="CHEBI:78461"/>
    </reaction>
    <physiologicalReaction direction="left-to-right" evidence="46">
        <dbReference type="Rhea" id="RHEA:41841"/>
    </physiologicalReaction>
</comment>
<evidence type="ECO:0000259" key="51">
    <source>
        <dbReference type="PROSITE" id="PS52004"/>
    </source>
</evidence>
<evidence type="ECO:0000256" key="47">
    <source>
        <dbReference type="ARBA" id="ARBA00049449"/>
    </source>
</evidence>